<keyword evidence="4" id="KW-0547">Nucleotide-binding</keyword>
<feature type="domain" description="AAA" evidence="9">
    <location>
        <begin position="64"/>
        <end position="203"/>
    </location>
</feature>
<dbReference type="PANTHER" id="PTHR32309">
    <property type="entry name" value="TYROSINE-PROTEIN KINASE"/>
    <property type="match status" value="1"/>
</dbReference>
<evidence type="ECO:0000256" key="7">
    <source>
        <dbReference type="ARBA" id="ARBA00023137"/>
    </source>
</evidence>
<dbReference type="EC" id="2.7.10.2" evidence="2"/>
<dbReference type="GO" id="GO:0005524">
    <property type="term" value="F:ATP binding"/>
    <property type="evidence" value="ECO:0007669"/>
    <property type="project" value="UniProtKB-KW"/>
</dbReference>
<dbReference type="InterPro" id="IPR050445">
    <property type="entry name" value="Bact_polysacc_biosynth/exp"/>
</dbReference>
<evidence type="ECO:0000256" key="5">
    <source>
        <dbReference type="ARBA" id="ARBA00022777"/>
    </source>
</evidence>
<gene>
    <name evidence="10" type="ORF">HMPREF9474_01629</name>
</gene>
<dbReference type="GO" id="GO:0005886">
    <property type="term" value="C:plasma membrane"/>
    <property type="evidence" value="ECO:0007669"/>
    <property type="project" value="TreeGrafter"/>
</dbReference>
<comment type="similarity">
    <text evidence="1">Belongs to the CpsD/CapB family.</text>
</comment>
<dbReference type="NCBIfam" id="TIGR01007">
    <property type="entry name" value="eps_fam"/>
    <property type="match status" value="1"/>
</dbReference>
<dbReference type="HOGENOM" id="CLU_052027_2_0_9"/>
<accession>E7GL40</accession>
<dbReference type="CDD" id="cd05387">
    <property type="entry name" value="BY-kinase"/>
    <property type="match status" value="1"/>
</dbReference>
<evidence type="ECO:0000256" key="6">
    <source>
        <dbReference type="ARBA" id="ARBA00022840"/>
    </source>
</evidence>
<dbReference type="EMBL" id="ADLQ01000037">
    <property type="protein sequence ID" value="EGA94424.1"/>
    <property type="molecule type" value="Genomic_DNA"/>
</dbReference>
<dbReference type="InterPro" id="IPR005702">
    <property type="entry name" value="Wzc-like_C"/>
</dbReference>
<dbReference type="InterPro" id="IPR027417">
    <property type="entry name" value="P-loop_NTPase"/>
</dbReference>
<dbReference type="Gene3D" id="3.40.50.300">
    <property type="entry name" value="P-loop containing nucleotide triphosphate hydrolases"/>
    <property type="match status" value="1"/>
</dbReference>
<evidence type="ECO:0000259" key="9">
    <source>
        <dbReference type="Pfam" id="PF13614"/>
    </source>
</evidence>
<keyword evidence="3" id="KW-0808">Transferase</keyword>
<evidence type="ECO:0000256" key="2">
    <source>
        <dbReference type="ARBA" id="ARBA00011903"/>
    </source>
</evidence>
<dbReference type="PANTHER" id="PTHR32309:SF13">
    <property type="entry name" value="FERRIC ENTEROBACTIN TRANSPORT PROTEIN FEPE"/>
    <property type="match status" value="1"/>
</dbReference>
<sequence length="259" mass="28965">MHDEIVIEDLISPDERGMGELVLKGFEVNDYQYEEAMKTLRTNIQFSGSNIHAVMFTSSAPNEGKSETTFQLAASMVQLGKKVLLIDADIRKSVLVSRYHLEHQVDGLSQYLSGQCKKEEVVYRTNIPNLNIIFSGPFSPNPAELLEGELFTKLIAWARECYDYILIDSPPMGSVIDGAVISRHCDGAILVIESGAISYRLLQKVKNQLEKSGCRILGTVLNKVDIKQGSYYYYGKYGKYYGYGHENAKQGKEVKTASV</sequence>
<dbReference type="Proteomes" id="UP000002970">
    <property type="component" value="Unassembled WGS sequence"/>
</dbReference>
<evidence type="ECO:0000313" key="11">
    <source>
        <dbReference type="Proteomes" id="UP000002970"/>
    </source>
</evidence>
<proteinExistence type="inferred from homology"/>
<dbReference type="STRING" id="1512.GCA_900049235_01780"/>
<evidence type="ECO:0000256" key="4">
    <source>
        <dbReference type="ARBA" id="ARBA00022741"/>
    </source>
</evidence>
<dbReference type="SUPFAM" id="SSF52540">
    <property type="entry name" value="P-loop containing nucleoside triphosphate hydrolases"/>
    <property type="match status" value="1"/>
</dbReference>
<dbReference type="eggNOG" id="COG0489">
    <property type="taxonomic scope" value="Bacteria"/>
</dbReference>
<name>E7GL40_CLOS6</name>
<comment type="catalytic activity">
    <reaction evidence="8">
        <text>L-tyrosyl-[protein] + ATP = O-phospho-L-tyrosyl-[protein] + ADP + H(+)</text>
        <dbReference type="Rhea" id="RHEA:10596"/>
        <dbReference type="Rhea" id="RHEA-COMP:10136"/>
        <dbReference type="Rhea" id="RHEA-COMP:20101"/>
        <dbReference type="ChEBI" id="CHEBI:15378"/>
        <dbReference type="ChEBI" id="CHEBI:30616"/>
        <dbReference type="ChEBI" id="CHEBI:46858"/>
        <dbReference type="ChEBI" id="CHEBI:61978"/>
        <dbReference type="ChEBI" id="CHEBI:456216"/>
        <dbReference type="EC" id="2.7.10.2"/>
    </reaction>
</comment>
<dbReference type="AlphaFoldDB" id="E7GL40"/>
<organism evidence="10 11">
    <name type="scientific">Clostridium symbiosum (strain WAL-14163)</name>
    <dbReference type="NCBI Taxonomy" id="742740"/>
    <lineage>
        <taxon>Bacteria</taxon>
        <taxon>Bacillati</taxon>
        <taxon>Bacillota</taxon>
        <taxon>Clostridia</taxon>
        <taxon>Lachnospirales</taxon>
        <taxon>Lachnospiraceae</taxon>
        <taxon>Otoolea</taxon>
    </lineage>
</organism>
<protein>
    <recommendedName>
        <fullName evidence="2">non-specific protein-tyrosine kinase</fullName>
        <ecNumber evidence="2">2.7.10.2</ecNumber>
    </recommendedName>
</protein>
<keyword evidence="7" id="KW-0829">Tyrosine-protein kinase</keyword>
<evidence type="ECO:0000313" key="10">
    <source>
        <dbReference type="EMBL" id="EGA94424.1"/>
    </source>
</evidence>
<keyword evidence="11" id="KW-1185">Reference proteome</keyword>
<evidence type="ECO:0000256" key="3">
    <source>
        <dbReference type="ARBA" id="ARBA00022679"/>
    </source>
</evidence>
<evidence type="ECO:0000256" key="8">
    <source>
        <dbReference type="ARBA" id="ARBA00051245"/>
    </source>
</evidence>
<evidence type="ECO:0000256" key="1">
    <source>
        <dbReference type="ARBA" id="ARBA00007316"/>
    </source>
</evidence>
<reference evidence="10 11" key="1">
    <citation type="submission" date="2010-12" db="EMBL/GenBank/DDBJ databases">
        <title>The Genome Sequence of Clostridium symbiosum strain WAL-14163.</title>
        <authorList>
            <person name="Earl A."/>
            <person name="Ward D."/>
            <person name="Feldgarden M."/>
            <person name="Gevers D."/>
            <person name="Finegold S.M."/>
            <person name="Summanen P.H."/>
            <person name="Molitoris D.R."/>
            <person name="Vaisanen M.L."/>
            <person name="Daigneault M."/>
            <person name="Young S.K."/>
            <person name="Zeng Q."/>
            <person name="Gargeya S."/>
            <person name="Fitzgerald M."/>
            <person name="Haas B."/>
            <person name="Abouelleil A."/>
            <person name="Alvarado L."/>
            <person name="Arachchi H.M."/>
            <person name="Berlin A."/>
            <person name="Brown A."/>
            <person name="Chapman S.B."/>
            <person name="Chen Z."/>
            <person name="Dunbar C."/>
            <person name="Freedman E."/>
            <person name="Gearin G."/>
            <person name="Gellesch M."/>
            <person name="Goldberg J."/>
            <person name="Griggs A."/>
            <person name="Gujja S."/>
            <person name="Heilman E."/>
            <person name="Heiman D."/>
            <person name="Howarth C."/>
            <person name="Larson L."/>
            <person name="Lui A."/>
            <person name="MacDonald P.J.P."/>
            <person name="Mehta T."/>
            <person name="Montmayeur A."/>
            <person name="Murphy C."/>
            <person name="Neiman D."/>
            <person name="Pearson M."/>
            <person name="Priest M."/>
            <person name="Roberts A."/>
            <person name="Saif S."/>
            <person name="Shea T."/>
            <person name="Shenoy N."/>
            <person name="Sisk P."/>
            <person name="Stolte C."/>
            <person name="Sykes S."/>
            <person name="White J."/>
            <person name="Yandava C."/>
            <person name="Nusbaum C."/>
            <person name="Birren B."/>
        </authorList>
    </citation>
    <scope>NUCLEOTIDE SEQUENCE [LARGE SCALE GENOMIC DNA]</scope>
    <source>
        <strain evidence="10 11">WAL-14163</strain>
    </source>
</reference>
<keyword evidence="5" id="KW-0418">Kinase</keyword>
<dbReference type="InterPro" id="IPR025669">
    <property type="entry name" value="AAA_dom"/>
</dbReference>
<dbReference type="Pfam" id="PF13614">
    <property type="entry name" value="AAA_31"/>
    <property type="match status" value="1"/>
</dbReference>
<dbReference type="GO" id="GO:0004715">
    <property type="term" value="F:non-membrane spanning protein tyrosine kinase activity"/>
    <property type="evidence" value="ECO:0007669"/>
    <property type="project" value="UniProtKB-EC"/>
</dbReference>
<comment type="caution">
    <text evidence="10">The sequence shown here is derived from an EMBL/GenBank/DDBJ whole genome shotgun (WGS) entry which is preliminary data.</text>
</comment>
<keyword evidence="6" id="KW-0067">ATP-binding</keyword>